<dbReference type="RefSeq" id="WP_085887442.1">
    <property type="nucleotide sequence ID" value="NZ_FWFN01000003.1"/>
</dbReference>
<dbReference type="PRINTS" id="PR00377">
    <property type="entry name" value="IMPHPHTASES"/>
</dbReference>
<evidence type="ECO:0000256" key="3">
    <source>
        <dbReference type="ARBA" id="ARBA00022842"/>
    </source>
</evidence>
<dbReference type="Gene3D" id="3.40.190.80">
    <property type="match status" value="1"/>
</dbReference>
<evidence type="ECO:0000256" key="2">
    <source>
        <dbReference type="ARBA" id="ARBA00022723"/>
    </source>
</evidence>
<organism evidence="5 6">
    <name type="scientific">Pseudooceanicola marinus</name>
    <dbReference type="NCBI Taxonomy" id="396013"/>
    <lineage>
        <taxon>Bacteria</taxon>
        <taxon>Pseudomonadati</taxon>
        <taxon>Pseudomonadota</taxon>
        <taxon>Alphaproteobacteria</taxon>
        <taxon>Rhodobacterales</taxon>
        <taxon>Paracoccaceae</taxon>
        <taxon>Pseudooceanicola</taxon>
    </lineage>
</organism>
<dbReference type="PANTHER" id="PTHR20854:SF4">
    <property type="entry name" value="INOSITOL-1-MONOPHOSPHATASE-RELATED"/>
    <property type="match status" value="1"/>
</dbReference>
<comment type="similarity">
    <text evidence="1">Belongs to the inositol monophosphatase superfamily.</text>
</comment>
<keyword evidence="3 4" id="KW-0460">Magnesium</keyword>
<proteinExistence type="inferred from homology"/>
<accession>A0A1X6YZF1</accession>
<dbReference type="Pfam" id="PF00459">
    <property type="entry name" value="Inositol_P"/>
    <property type="match status" value="1"/>
</dbReference>
<dbReference type="SUPFAM" id="SSF56655">
    <property type="entry name" value="Carbohydrate phosphatase"/>
    <property type="match status" value="1"/>
</dbReference>
<dbReference type="PROSITE" id="PS00630">
    <property type="entry name" value="IMP_2"/>
    <property type="match status" value="1"/>
</dbReference>
<dbReference type="EC" id="3.1.3.25" evidence="5"/>
<dbReference type="EMBL" id="FWFN01000003">
    <property type="protein sequence ID" value="SLN36260.1"/>
    <property type="molecule type" value="Genomic_DNA"/>
</dbReference>
<dbReference type="PANTHER" id="PTHR20854">
    <property type="entry name" value="INOSITOL MONOPHOSPHATASE"/>
    <property type="match status" value="1"/>
</dbReference>
<dbReference type="InterPro" id="IPR020550">
    <property type="entry name" value="Inositol_monophosphatase_CS"/>
</dbReference>
<dbReference type="GO" id="GO:0046854">
    <property type="term" value="P:phosphatidylinositol phosphate biosynthetic process"/>
    <property type="evidence" value="ECO:0007669"/>
    <property type="project" value="InterPro"/>
</dbReference>
<dbReference type="Proteomes" id="UP000193963">
    <property type="component" value="Unassembled WGS sequence"/>
</dbReference>
<dbReference type="OrthoDB" id="9785695at2"/>
<evidence type="ECO:0000256" key="1">
    <source>
        <dbReference type="ARBA" id="ARBA00009759"/>
    </source>
</evidence>
<keyword evidence="2 4" id="KW-0479">Metal-binding</keyword>
<dbReference type="AlphaFoldDB" id="A0A1X6YZF1"/>
<evidence type="ECO:0000256" key="4">
    <source>
        <dbReference type="PIRSR" id="PIRSR600760-2"/>
    </source>
</evidence>
<dbReference type="Gene3D" id="3.30.540.10">
    <property type="entry name" value="Fructose-1,6-Bisphosphatase, subunit A, domain 1"/>
    <property type="match status" value="1"/>
</dbReference>
<evidence type="ECO:0000313" key="6">
    <source>
        <dbReference type="Proteomes" id="UP000193963"/>
    </source>
</evidence>
<dbReference type="GO" id="GO:0008934">
    <property type="term" value="F:inositol monophosphate 1-phosphatase activity"/>
    <property type="evidence" value="ECO:0007669"/>
    <property type="project" value="TreeGrafter"/>
</dbReference>
<name>A0A1X6YZF1_9RHOB</name>
<dbReference type="GO" id="GO:0006020">
    <property type="term" value="P:inositol metabolic process"/>
    <property type="evidence" value="ECO:0007669"/>
    <property type="project" value="TreeGrafter"/>
</dbReference>
<sequence>MPLTDDVMTGLIEAVRDAARTEILPRFRNLSADQIDTKSGPDDLVTVADRAAEARLTAAAQTLLPGALVVGEEGVAEDPTILDRFAETELAVVIDPVDGTWNFANGLANFGVILAVVEGGRTIFGLLYDPVLDDWITATPGGGAWFCRSDAAPRRLSGPPARPRDRWQAFVPLRLYAPEQRAALWQQAQGFGDAFTLRCSCHEYRIMALGHADLMLAPVVKPWDHAAGVLIVEECGGAVWSGGAPGYRPAGPAHPLMVTGRAEAGEDPALWLPAGL</sequence>
<feature type="binding site" evidence="4">
    <location>
        <position position="224"/>
    </location>
    <ligand>
        <name>Mg(2+)</name>
        <dbReference type="ChEBI" id="CHEBI:18420"/>
        <label>1</label>
        <note>catalytic</note>
    </ligand>
</feature>
<dbReference type="GO" id="GO:0046872">
    <property type="term" value="F:metal ion binding"/>
    <property type="evidence" value="ECO:0007669"/>
    <property type="project" value="UniProtKB-KW"/>
</dbReference>
<protein>
    <submittedName>
        <fullName evidence="5">Inositol-1-monophosphatase</fullName>
        <ecNumber evidence="5">3.1.3.25</ecNumber>
    </submittedName>
</protein>
<evidence type="ECO:0000313" key="5">
    <source>
        <dbReference type="EMBL" id="SLN36260.1"/>
    </source>
</evidence>
<dbReference type="GO" id="GO:0007165">
    <property type="term" value="P:signal transduction"/>
    <property type="evidence" value="ECO:0007669"/>
    <property type="project" value="TreeGrafter"/>
</dbReference>
<feature type="binding site" evidence="4">
    <location>
        <position position="95"/>
    </location>
    <ligand>
        <name>Mg(2+)</name>
        <dbReference type="ChEBI" id="CHEBI:18420"/>
        <label>1</label>
        <note>catalytic</note>
    </ligand>
</feature>
<keyword evidence="5" id="KW-0378">Hydrolase</keyword>
<keyword evidence="6" id="KW-1185">Reference proteome</keyword>
<comment type="cofactor">
    <cofactor evidence="4">
        <name>Mg(2+)</name>
        <dbReference type="ChEBI" id="CHEBI:18420"/>
    </cofactor>
</comment>
<reference evidence="5 6" key="1">
    <citation type="submission" date="2017-03" db="EMBL/GenBank/DDBJ databases">
        <authorList>
            <person name="Afonso C.L."/>
            <person name="Miller P.J."/>
            <person name="Scott M.A."/>
            <person name="Spackman E."/>
            <person name="Goraichik I."/>
            <person name="Dimitrov K.M."/>
            <person name="Suarez D.L."/>
            <person name="Swayne D.E."/>
        </authorList>
    </citation>
    <scope>NUCLEOTIDE SEQUENCE [LARGE SCALE GENOMIC DNA]</scope>
    <source>
        <strain evidence="5 6">CECT 7751</strain>
    </source>
</reference>
<dbReference type="InterPro" id="IPR000760">
    <property type="entry name" value="Inositol_monophosphatase-like"/>
</dbReference>
<gene>
    <name evidence="5" type="primary">suhB_2</name>
    <name evidence="5" type="ORF">PSM7751_01556</name>
</gene>
<feature type="binding site" evidence="4">
    <location>
        <position position="72"/>
    </location>
    <ligand>
        <name>Mg(2+)</name>
        <dbReference type="ChEBI" id="CHEBI:18420"/>
        <label>1</label>
        <note>catalytic</note>
    </ligand>
</feature>
<feature type="binding site" evidence="4">
    <location>
        <position position="98"/>
    </location>
    <ligand>
        <name>Mg(2+)</name>
        <dbReference type="ChEBI" id="CHEBI:18420"/>
        <label>1</label>
        <note>catalytic</note>
    </ligand>
</feature>